<evidence type="ECO:0000313" key="1">
    <source>
        <dbReference type="EMBL" id="AKZ64653.1"/>
    </source>
</evidence>
<reference evidence="2" key="1">
    <citation type="journal article" date="2015" name="Genome Announc.">
        <title>Complete Genome Sequence of Herbaspirillum hiltneri N3 (DSM 17495), Isolated from Surface-Sterilized Wheat Roots.</title>
        <authorList>
            <person name="Guizelini D."/>
            <person name="Saizaki P.M."/>
            <person name="Coimbra N.A."/>
            <person name="Weiss V.A."/>
            <person name="Faoro H."/>
            <person name="Sfeir M.Z."/>
            <person name="Baura V.A."/>
            <person name="Monteiro R.A."/>
            <person name="Chubatsu L.S."/>
            <person name="Souza E.M."/>
            <person name="Cruz L.M."/>
            <person name="Pedrosa F.O."/>
            <person name="Raittz R.T."/>
            <person name="Marchaukoski J.N."/>
            <person name="Steffens M.B."/>
        </authorList>
    </citation>
    <scope>NUCLEOTIDE SEQUENCE [LARGE SCALE GENOMIC DNA]</scope>
    <source>
        <strain evidence="2">N3</strain>
    </source>
</reference>
<sequence>MIDEETANSKDALRLRFEDLLQYGDVHHLIYAAPGSGKSHSLHHLAETILRKWETPSKASEVPDGGFGIVDEFSKFPILLPIGGLKTADSVMSIIRTMQPEIDPIALLQHENVCVLLDGWSEFATNDSNERTILLQALDGVRTIATARRLDNSDATFKCWSLARLSPNEIQDVLRQDSSCLDALDEQVVDLLRLPLMLSLYLLLGGETSTQGELIANFHQHVSKKLPEKFDDVLADAVSTLSLKDERSYVHFLAALRKAATNCQIVEPQEVLHKLGTLMQRGKVVVAIHDLYWSWLSGVGILRGSKINQALTELATRESLNLALQSGEIVEPTLIAEIANTDVVLAATFDASLHNVSTNSCLALTLKKMFEHPHFSVRCRAAIAGVRTGRSHFFGKALLVIDEMAKEKLYVPELVDALDIAVLFANRSALGAWLGGPGTDIVADAIAANGSGQWVPWLEQMFVSGQLGAHQALYITLACSAEIPKWGFEHLPSLVASEPWKLQFTANRRVNRQLAVWLSRNYPVLSGGNFSSGWDSNRVLVSCGDDAVFEELLANFPSMAPSSQEVLSMAIPELGDEWVAKFQKIAFSKPGRQNCRRLAETVSSKIDDSTAREWIACGYYLEGWGVLVARHGIDMLPELMRELPYSFAGHPNIQALEVISTIKGLPASLLDEFHQRLFFNTTDGAALQPRVIEYVIKTAAAIRPLGMAWLIKMSFNTSIFLNSYYGRRLLEHYREWSRDTGMVVNVGPKNSSMLFDEMFATTHFITKWDEIWGAEALRSVPKVAIKAVIGSFSLDDDMSKKILLGFKGLTTFNPELFERMINSTMLAPLIPDVFSEVLNQVPPNQLLQLVQSDDLEDVPIFYALRSATEPSFRDAHMILVKRLISEPLNLHYVRNVANMLKNYDREQLIEFFSSMLTSEGTPGNDCLHWLLREVCTLRRELFIDEQGRLLC</sequence>
<dbReference type="EMBL" id="CP011409">
    <property type="protein sequence ID" value="AKZ64653.1"/>
    <property type="molecule type" value="Genomic_DNA"/>
</dbReference>
<evidence type="ECO:0000313" key="2">
    <source>
        <dbReference type="Proteomes" id="UP000063429"/>
    </source>
</evidence>
<proteinExistence type="predicted"/>
<name>A0ABM5V4Y6_9BURK</name>
<evidence type="ECO:0008006" key="3">
    <source>
        <dbReference type="Google" id="ProtNLM"/>
    </source>
</evidence>
<dbReference type="Gene3D" id="3.40.50.300">
    <property type="entry name" value="P-loop containing nucleotide triphosphate hydrolases"/>
    <property type="match status" value="1"/>
</dbReference>
<keyword evidence="2" id="KW-1185">Reference proteome</keyword>
<organism evidence="1 2">
    <name type="scientific">Herbaspirillum hiltneri N3</name>
    <dbReference type="NCBI Taxonomy" id="1262470"/>
    <lineage>
        <taxon>Bacteria</taxon>
        <taxon>Pseudomonadati</taxon>
        <taxon>Pseudomonadota</taxon>
        <taxon>Betaproteobacteria</taxon>
        <taxon>Burkholderiales</taxon>
        <taxon>Oxalobacteraceae</taxon>
        <taxon>Herbaspirillum</taxon>
    </lineage>
</organism>
<dbReference type="Proteomes" id="UP000063429">
    <property type="component" value="Chromosome"/>
</dbReference>
<protein>
    <recommendedName>
        <fullName evidence="3">ATP-binding protein</fullName>
    </recommendedName>
</protein>
<gene>
    <name evidence="1" type="ORF">F506_20130</name>
</gene>
<dbReference type="InterPro" id="IPR027417">
    <property type="entry name" value="P-loop_NTPase"/>
</dbReference>
<accession>A0ABM5V4Y6</accession>